<reference key="1">
    <citation type="journal article" date="2000" name="Nature">
        <title>Sequence and analysis of chromosome 3 of the plant Arabidopsis thaliana.</title>
        <authorList>
            <consortium name="European Union Chromosome 3 Arabidopsis Sequencing Consortium"/>
            <consortium name="Institute for Genomic Research"/>
            <consortium name="Kazusa DNA Research Institute"/>
            <person name="Salanoubat M."/>
            <person name="Lemcke K."/>
            <person name="Rieger M."/>
            <person name="Ansorge W."/>
            <person name="Unseld M."/>
            <person name="Fartmann B."/>
            <person name="Valle G."/>
            <person name="Blocker H."/>
            <person name="Perez-Alonso M."/>
            <person name="Obermaier B."/>
            <person name="Delseny M."/>
            <person name="Boutry M."/>
            <person name="Grivell L.A."/>
            <person name="Mache R."/>
            <person name="Puigdomenech P."/>
            <person name="De Simone V."/>
            <person name="Choisne N."/>
            <person name="Artiguenave F."/>
            <person name="Robert C."/>
            <person name="Brottier P."/>
            <person name="Wincker P."/>
            <person name="Cattolico L."/>
            <person name="Weissenbach J."/>
            <person name="Saurin W."/>
            <person name="Quetier F."/>
            <person name="Schafer M."/>
            <person name="Muller-Auer S."/>
            <person name="Gabel C."/>
            <person name="Fuchs M."/>
            <person name="Benes V."/>
            <person name="Wurmbach E."/>
            <person name="Drzonek H."/>
            <person name="Erfle H."/>
            <person name="Jordan N."/>
            <person name="Bangert S."/>
            <person name="Wiedelmann R."/>
            <person name="Kranz H."/>
            <person name="Voss H."/>
            <person name="Holland R."/>
            <person name="Brandt P."/>
            <person name="Nyakatura G."/>
            <person name="Vezzi A."/>
            <person name="D'Angelo M."/>
            <person name="Pallavicini A."/>
            <person name="Toppo S."/>
            <person name="Simionati B."/>
            <person name="Conrad A."/>
            <person name="Hornischer K."/>
            <person name="Kauer G."/>
            <person name="Lohnert T.H."/>
            <person name="Nordsiek G."/>
            <person name="Reichelt J."/>
            <person name="Scharfe M."/>
            <person name="Schon O."/>
            <person name="Bargues M."/>
            <person name="Terol J."/>
            <person name="Climent J."/>
            <person name="Navarro P."/>
            <person name="Collado C."/>
            <person name="Perez-Perez A."/>
            <person name="Ottenwalder B."/>
            <person name="Duchemin D."/>
            <person name="Cooke R."/>
            <person name="Laudie M."/>
            <person name="Berger-Llauro C."/>
            <person name="Purnelle B."/>
            <person name="Masuy D."/>
            <person name="de Haan M."/>
            <person name="Maarse A.C."/>
            <person name="Alcaraz J.P."/>
            <person name="Cottet A."/>
            <person name="Casacuberta E."/>
            <person name="Monfort A."/>
            <person name="Argiriou A."/>
            <person name="flores M."/>
            <person name="Liguori R."/>
            <person name="Vitale D."/>
            <person name="Mannhaupt G."/>
            <person name="Haase D."/>
            <person name="Schoof H."/>
            <person name="Rudd S."/>
            <person name="Zaccaria P."/>
            <person name="Mewes H.W."/>
            <person name="Mayer K.F."/>
            <person name="Kaul S."/>
            <person name="Town C.D."/>
            <person name="Koo H.L."/>
            <person name="Tallon L.J."/>
            <person name="Jenkins J."/>
            <person name="Rooney T."/>
            <person name="Rizzo M."/>
            <person name="Walts A."/>
            <person name="Utterback T."/>
            <person name="Fujii C.Y."/>
            <person name="Shea T.P."/>
            <person name="Creasy T.H."/>
            <person name="Haas B."/>
            <person name="Maiti R."/>
            <person name="Wu D."/>
            <person name="Peterson J."/>
            <person name="Van Aken S."/>
            <person name="Pai G."/>
            <person name="Militscher J."/>
            <person name="Sellers P."/>
            <person name="Gill J.E."/>
            <person name="Feldblyum T.V."/>
            <person name="Preuss D."/>
            <person name="Lin X."/>
            <person name="Nierman W.C."/>
            <person name="Salzberg S.L."/>
            <person name="White O."/>
            <person name="Venter J.C."/>
            <person name="Fraser C.M."/>
            <person name="Kaneko T."/>
            <person name="Nakamura Y."/>
            <person name="Sato S."/>
            <person name="Kato T."/>
            <person name="Asamizu E."/>
            <person name="Sasamoto S."/>
            <person name="Kimura T."/>
            <person name="Idesawa K."/>
            <person name="Kawashima K."/>
            <person name="Kishida Y."/>
            <person name="Kiyokawa C."/>
            <person name="Kohara M."/>
            <person name="Matsumoto M."/>
            <person name="Matsuno A."/>
            <person name="Muraki A."/>
            <person name="Nakayama S."/>
            <person name="Nakazaki N."/>
            <person name="Shinpo S."/>
            <person name="Takeuchi C."/>
            <person name="Wada T."/>
            <person name="Watanabe A."/>
            <person name="Yamada M."/>
            <person name="Yasuda M."/>
            <person name="Tabata S."/>
        </authorList>
    </citation>
    <scope>NUCLEOTIDE SEQUENCE [LARGE SCALE GENOMIC DNA]</scope>
    <source>
        <strain>cv. Columbia</strain>
    </source>
</reference>
<gene>
    <name evidence="1" type="primary">F26B15_80</name>
</gene>
<name>Q9M226_ARATH</name>
<reference evidence="1" key="3">
    <citation type="submission" date="2000-04" db="EMBL/GenBank/DDBJ databases">
        <authorList>
            <person name="EU Arabidopsis sequencing project"/>
        </authorList>
    </citation>
    <scope>NUCLEOTIDE SEQUENCE</scope>
</reference>
<dbReference type="EMBL" id="AL138645">
    <property type="protein sequence ID" value="CAB87237.1"/>
    <property type="molecule type" value="Genomic_DNA"/>
</dbReference>
<reference evidence="1" key="2">
    <citation type="submission" date="2000-02" db="EMBL/GenBank/DDBJ databases">
        <authorList>
            <person name="Nyakatura G."/>
            <person name="Fartmann B."/>
            <person name="Dauner D."/>
            <person name="Sterr W."/>
            <person name="Holland R."/>
            <person name="Weichselgartner M."/>
            <person name="Mewes H.W."/>
            <person name="Rudd S."/>
            <person name="Lemcke K."/>
            <person name="Mayer K.F.X."/>
            <person name="Quetier F."/>
            <person name="Salanoubat M."/>
        </authorList>
    </citation>
    <scope>NUCLEOTIDE SEQUENCE</scope>
</reference>
<dbReference type="InterPro" id="IPR004252">
    <property type="entry name" value="Probable_transposase_24"/>
</dbReference>
<evidence type="ECO:0000313" key="1">
    <source>
        <dbReference type="EMBL" id="CAB87237.1"/>
    </source>
</evidence>
<proteinExistence type="predicted"/>
<dbReference type="PIR" id="T47286">
    <property type="entry name" value="T47286"/>
</dbReference>
<organism evidence="1">
    <name type="scientific">Arabidopsis thaliana</name>
    <name type="common">Mouse-ear cress</name>
    <dbReference type="NCBI Taxonomy" id="3702"/>
    <lineage>
        <taxon>Eukaryota</taxon>
        <taxon>Viridiplantae</taxon>
        <taxon>Streptophyta</taxon>
        <taxon>Embryophyta</taxon>
        <taxon>Tracheophyta</taxon>
        <taxon>Spermatophyta</taxon>
        <taxon>Magnoliopsida</taxon>
        <taxon>eudicotyledons</taxon>
        <taxon>Gunneridae</taxon>
        <taxon>Pentapetalae</taxon>
        <taxon>rosids</taxon>
        <taxon>malvids</taxon>
        <taxon>Brassicales</taxon>
        <taxon>Brassicaceae</taxon>
        <taxon>Camelineae</taxon>
        <taxon>Arabidopsis</taxon>
    </lineage>
</organism>
<dbReference type="Pfam" id="PF03004">
    <property type="entry name" value="Transposase_24"/>
    <property type="match status" value="1"/>
</dbReference>
<protein>
    <submittedName>
        <fullName evidence="1">Uncharacterized protein F26B15_80</fullName>
    </submittedName>
</protein>
<dbReference type="AlphaFoldDB" id="Q9M226"/>
<sequence length="235" mass="26437">MELNGLKTTPKYQRELEISLNGVLRNLGIAGEKCRNFIKMHGLERLRFEWDASIENLVKANFDALVAALLKGMVSLAKFKEKQLDWILAECWKVMVAYWKTLKAKEKSENARYSRLFSRDDLSPHYHRTGSCLYAKVQDGLEANNEDSSFIAVMRAIHQKSDGTYVDERATLIAQQYDECLLESLTQTDSSNGEIAGISKQGHVSGLKSLQSRVSMSDSYLVPPQATEEVGALIL</sequence>
<accession>Q9M226</accession>